<dbReference type="InterPro" id="IPR036390">
    <property type="entry name" value="WH_DNA-bd_sf"/>
</dbReference>
<keyword evidence="3" id="KW-0805">Transcription regulation</keyword>
<dbReference type="PRINTS" id="PR00056">
    <property type="entry name" value="HSFDOMAIN"/>
</dbReference>
<evidence type="ECO:0000313" key="10">
    <source>
        <dbReference type="Ensembl" id="ENSMODP00000045388.1"/>
    </source>
</evidence>
<dbReference type="OMA" id="CTIRRHE"/>
<reference evidence="10 11" key="1">
    <citation type="journal article" date="2007" name="Nature">
        <title>Genome of the marsupial Monodelphis domestica reveals innovation in non-coding sequences.</title>
        <authorList>
            <person name="Mikkelsen T.S."/>
            <person name="Wakefield M.J."/>
            <person name="Aken B."/>
            <person name="Amemiya C.T."/>
            <person name="Chang J.L."/>
            <person name="Duke S."/>
            <person name="Garber M."/>
            <person name="Gentles A.J."/>
            <person name="Goodstadt L."/>
            <person name="Heger A."/>
            <person name="Jurka J."/>
            <person name="Kamal M."/>
            <person name="Mauceli E."/>
            <person name="Searle S.M."/>
            <person name="Sharpe T."/>
            <person name="Baker M.L."/>
            <person name="Batzer M.A."/>
            <person name="Benos P.V."/>
            <person name="Belov K."/>
            <person name="Clamp M."/>
            <person name="Cook A."/>
            <person name="Cuff J."/>
            <person name="Das R."/>
            <person name="Davidow L."/>
            <person name="Deakin J.E."/>
            <person name="Fazzari M.J."/>
            <person name="Glass J.L."/>
            <person name="Grabherr M."/>
            <person name="Greally J.M."/>
            <person name="Gu W."/>
            <person name="Hore T.A."/>
            <person name="Huttley G.A."/>
            <person name="Kleber M."/>
            <person name="Jirtle R.L."/>
            <person name="Koina E."/>
            <person name="Lee J.T."/>
            <person name="Mahony S."/>
            <person name="Marra M.A."/>
            <person name="Miller R.D."/>
            <person name="Nicholls R.D."/>
            <person name="Oda M."/>
            <person name="Papenfuss A.T."/>
            <person name="Parra Z.E."/>
            <person name="Pollock D.D."/>
            <person name="Ray D.A."/>
            <person name="Schein J.E."/>
            <person name="Speed T.P."/>
            <person name="Thompson K."/>
            <person name="VandeBerg J.L."/>
            <person name="Wade C.M."/>
            <person name="Walker J.A."/>
            <person name="Waters P.D."/>
            <person name="Webber C."/>
            <person name="Weidman J.R."/>
            <person name="Xie X."/>
            <person name="Zody M.C."/>
            <person name="Baldwin J."/>
            <person name="Abdouelleil A."/>
            <person name="Abdulkadir J."/>
            <person name="Abebe A."/>
            <person name="Abera B."/>
            <person name="Abreu J."/>
            <person name="Acer S.C."/>
            <person name="Aftuck L."/>
            <person name="Alexander A."/>
            <person name="An P."/>
            <person name="Anderson E."/>
            <person name="Anderson S."/>
            <person name="Arachi H."/>
            <person name="Azer M."/>
            <person name="Bachantsang P."/>
            <person name="Barry A."/>
            <person name="Bayul T."/>
            <person name="Berlin A."/>
            <person name="Bessette D."/>
            <person name="Bloom T."/>
            <person name="Bloom T."/>
            <person name="Boguslavskiy L."/>
            <person name="Bonnet C."/>
            <person name="Boukhgalter B."/>
            <person name="Bourzgui I."/>
            <person name="Brown A."/>
            <person name="Cahill P."/>
            <person name="Channer S."/>
            <person name="Cheshatsang Y."/>
            <person name="Chuda L."/>
            <person name="Citroen M."/>
            <person name="Collymore A."/>
            <person name="Cooke P."/>
            <person name="Costello M."/>
            <person name="D'Aco K."/>
            <person name="Daza R."/>
            <person name="De Haan G."/>
            <person name="DeGray S."/>
            <person name="DeMaso C."/>
            <person name="Dhargay N."/>
            <person name="Dooley K."/>
            <person name="Dooley E."/>
            <person name="Doricent M."/>
            <person name="Dorje P."/>
            <person name="Dorjee K."/>
            <person name="Dupes A."/>
            <person name="Elong R."/>
            <person name="Falk J."/>
            <person name="Farina A."/>
            <person name="Faro S."/>
            <person name="Ferguson D."/>
            <person name="Fisher S."/>
            <person name="Foley C.D."/>
            <person name="Franke A."/>
            <person name="Friedrich D."/>
            <person name="Gadbois L."/>
            <person name="Gearin G."/>
            <person name="Gearin C.R."/>
            <person name="Giannoukos G."/>
            <person name="Goode T."/>
            <person name="Graham J."/>
            <person name="Grandbois E."/>
            <person name="Grewal S."/>
            <person name="Gyaltsen K."/>
            <person name="Hafez N."/>
            <person name="Hagos B."/>
            <person name="Hall J."/>
            <person name="Henson C."/>
            <person name="Hollinger A."/>
            <person name="Honan T."/>
            <person name="Huard M.D."/>
            <person name="Hughes L."/>
            <person name="Hurhula B."/>
            <person name="Husby M.E."/>
            <person name="Kamat A."/>
            <person name="Kanga B."/>
            <person name="Kashin S."/>
            <person name="Khazanovich D."/>
            <person name="Kisner P."/>
            <person name="Lance K."/>
            <person name="Lara M."/>
            <person name="Lee W."/>
            <person name="Lennon N."/>
            <person name="Letendre F."/>
            <person name="LeVine R."/>
            <person name="Lipovsky A."/>
            <person name="Liu X."/>
            <person name="Liu J."/>
            <person name="Liu S."/>
            <person name="Lokyitsang T."/>
            <person name="Lokyitsang Y."/>
            <person name="Lubonja R."/>
            <person name="Lui A."/>
            <person name="MacDonald P."/>
            <person name="Magnisalis V."/>
            <person name="Maru K."/>
            <person name="Matthews C."/>
            <person name="McCusker W."/>
            <person name="McDonough S."/>
            <person name="Mehta T."/>
            <person name="Meldrim J."/>
            <person name="Meneus L."/>
            <person name="Mihai O."/>
            <person name="Mihalev A."/>
            <person name="Mihova T."/>
            <person name="Mittelman R."/>
            <person name="Mlenga V."/>
            <person name="Montmayeur A."/>
            <person name="Mulrain L."/>
            <person name="Navidi A."/>
            <person name="Naylor J."/>
            <person name="Negash T."/>
            <person name="Nguyen T."/>
            <person name="Nguyen N."/>
            <person name="Nicol R."/>
            <person name="Norbu C."/>
            <person name="Norbu N."/>
            <person name="Novod N."/>
            <person name="O'Neill B."/>
            <person name="Osman S."/>
            <person name="Markiewicz E."/>
            <person name="Oyono O.L."/>
            <person name="Patti C."/>
            <person name="Phunkhang P."/>
            <person name="Pierre F."/>
            <person name="Priest M."/>
            <person name="Raghuraman S."/>
            <person name="Rege F."/>
            <person name="Reyes R."/>
            <person name="Rise C."/>
            <person name="Rogov P."/>
            <person name="Ross K."/>
            <person name="Ryan E."/>
            <person name="Settipalli S."/>
            <person name="Shea T."/>
            <person name="Sherpa N."/>
            <person name="Shi L."/>
            <person name="Shih D."/>
            <person name="Sparrow T."/>
            <person name="Spaulding J."/>
            <person name="Stalker J."/>
            <person name="Stange-Thomann N."/>
            <person name="Stavropoulos S."/>
            <person name="Stone C."/>
            <person name="Strader C."/>
            <person name="Tesfaye S."/>
            <person name="Thomson T."/>
            <person name="Thoulutsang Y."/>
            <person name="Thoulutsang D."/>
            <person name="Topham K."/>
            <person name="Topping I."/>
            <person name="Tsamla T."/>
            <person name="Vassiliev H."/>
            <person name="Vo A."/>
            <person name="Wangchuk T."/>
            <person name="Wangdi T."/>
            <person name="Weiand M."/>
            <person name="Wilkinson J."/>
            <person name="Wilson A."/>
            <person name="Yadav S."/>
            <person name="Young G."/>
            <person name="Yu Q."/>
            <person name="Zembek L."/>
            <person name="Zhong D."/>
            <person name="Zimmer A."/>
            <person name="Zwirko Z."/>
            <person name="Jaffe D.B."/>
            <person name="Alvarez P."/>
            <person name="Brockman W."/>
            <person name="Butler J."/>
            <person name="Chin C."/>
            <person name="Gnerre S."/>
            <person name="MacCallum I."/>
            <person name="Graves J.A."/>
            <person name="Ponting C.P."/>
            <person name="Breen M."/>
            <person name="Samollow P.B."/>
            <person name="Lander E.S."/>
            <person name="Lindblad-Toh K."/>
        </authorList>
    </citation>
    <scope>NUCLEOTIDE SEQUENCE [LARGE SCALE GENOMIC DNA]</scope>
</reference>
<dbReference type="GO" id="GO:0005634">
    <property type="term" value="C:nucleus"/>
    <property type="evidence" value="ECO:0007669"/>
    <property type="project" value="UniProtKB-SubCell"/>
</dbReference>
<evidence type="ECO:0000256" key="2">
    <source>
        <dbReference type="ARBA" id="ARBA00006403"/>
    </source>
</evidence>
<organism evidence="10 11">
    <name type="scientific">Monodelphis domestica</name>
    <name type="common">Gray short-tailed opossum</name>
    <dbReference type="NCBI Taxonomy" id="13616"/>
    <lineage>
        <taxon>Eukaryota</taxon>
        <taxon>Metazoa</taxon>
        <taxon>Chordata</taxon>
        <taxon>Craniata</taxon>
        <taxon>Vertebrata</taxon>
        <taxon>Euteleostomi</taxon>
        <taxon>Mammalia</taxon>
        <taxon>Metatheria</taxon>
        <taxon>Didelphimorphia</taxon>
        <taxon>Didelphidae</taxon>
        <taxon>Monodelphis</taxon>
    </lineage>
</organism>
<evidence type="ECO:0000313" key="11">
    <source>
        <dbReference type="Proteomes" id="UP000002280"/>
    </source>
</evidence>
<evidence type="ECO:0000256" key="6">
    <source>
        <dbReference type="ARBA" id="ARBA00023163"/>
    </source>
</evidence>
<dbReference type="InParanoid" id="A0A5F8GCW0"/>
<sequence length="166" mass="18876">MEKPSASGHSGPLNVPAFLTKLWTLVSDPDTDALISWSPSGRSFHVFDPGQFAQEVLPKYFKHNHMASFIRQLNMYGFRKVVHVQPGPQRRAQRDLTEFQHPDFLRGHEQLLENIKRKVTSVPGIKTEDLATAEQDNRLLSLKRLCDLKDCGVSVMILVGKTWDTH</sequence>
<evidence type="ECO:0000256" key="1">
    <source>
        <dbReference type="ARBA" id="ARBA00004123"/>
    </source>
</evidence>
<dbReference type="SUPFAM" id="SSF46785">
    <property type="entry name" value="Winged helix' DNA-binding domain"/>
    <property type="match status" value="1"/>
</dbReference>
<protein>
    <recommendedName>
        <fullName evidence="9">HSF-type DNA-binding domain-containing protein</fullName>
    </recommendedName>
</protein>
<reference evidence="10" key="3">
    <citation type="submission" date="2025-09" db="UniProtKB">
        <authorList>
            <consortium name="Ensembl"/>
        </authorList>
    </citation>
    <scope>IDENTIFICATION</scope>
</reference>
<comment type="similarity">
    <text evidence="2 8">Belongs to the HSF family.</text>
</comment>
<keyword evidence="4" id="KW-0346">Stress response</keyword>
<accession>A0A5F8GCW0</accession>
<evidence type="ECO:0000256" key="5">
    <source>
        <dbReference type="ARBA" id="ARBA00023125"/>
    </source>
</evidence>
<evidence type="ECO:0000256" key="3">
    <source>
        <dbReference type="ARBA" id="ARBA00023015"/>
    </source>
</evidence>
<dbReference type="Ensembl" id="ENSMODT00000078025.1">
    <property type="protein sequence ID" value="ENSMODP00000045388.1"/>
    <property type="gene ID" value="ENSMODG00000049755.1"/>
</dbReference>
<evidence type="ECO:0000256" key="4">
    <source>
        <dbReference type="ARBA" id="ARBA00023016"/>
    </source>
</evidence>
<evidence type="ECO:0000256" key="8">
    <source>
        <dbReference type="RuleBase" id="RU004020"/>
    </source>
</evidence>
<evidence type="ECO:0000259" key="9">
    <source>
        <dbReference type="SMART" id="SM00415"/>
    </source>
</evidence>
<dbReference type="PANTHER" id="PTHR10015">
    <property type="entry name" value="HEAT SHOCK TRANSCRIPTION FACTOR"/>
    <property type="match status" value="1"/>
</dbReference>
<dbReference type="GO" id="GO:0043565">
    <property type="term" value="F:sequence-specific DNA binding"/>
    <property type="evidence" value="ECO:0007669"/>
    <property type="project" value="InterPro"/>
</dbReference>
<dbReference type="PANTHER" id="PTHR10015:SF274">
    <property type="entry name" value="HEAT SHOCK FACTOR PROTEIN 1"/>
    <property type="match status" value="1"/>
</dbReference>
<dbReference type="SMART" id="SM00415">
    <property type="entry name" value="HSF"/>
    <property type="match status" value="1"/>
</dbReference>
<keyword evidence="5" id="KW-0238">DNA-binding</keyword>
<dbReference type="AlphaFoldDB" id="A0A5F8GCW0"/>
<feature type="domain" description="HSF-type DNA-binding" evidence="9">
    <location>
        <begin position="14"/>
        <end position="118"/>
    </location>
</feature>
<dbReference type="STRING" id="13616.ENSMODP00000045388"/>
<dbReference type="GeneTree" id="ENSGT00940000158421"/>
<dbReference type="GO" id="GO:0003700">
    <property type="term" value="F:DNA-binding transcription factor activity"/>
    <property type="evidence" value="ECO:0007669"/>
    <property type="project" value="InterPro"/>
</dbReference>
<comment type="subcellular location">
    <subcellularLocation>
        <location evidence="1">Nucleus</location>
    </subcellularLocation>
</comment>
<reference evidence="10" key="2">
    <citation type="submission" date="2025-08" db="UniProtKB">
        <authorList>
            <consortium name="Ensembl"/>
        </authorList>
    </citation>
    <scope>IDENTIFICATION</scope>
</reference>
<keyword evidence="11" id="KW-1185">Reference proteome</keyword>
<name>A0A5F8GCW0_MONDO</name>
<dbReference type="InterPro" id="IPR036388">
    <property type="entry name" value="WH-like_DNA-bd_sf"/>
</dbReference>
<dbReference type="Bgee" id="ENSMODG00000049755">
    <property type="expression patterns" value="Expressed in liver and 2 other cell types or tissues"/>
</dbReference>
<dbReference type="Gene3D" id="1.10.10.10">
    <property type="entry name" value="Winged helix-like DNA-binding domain superfamily/Winged helix DNA-binding domain"/>
    <property type="match status" value="1"/>
</dbReference>
<dbReference type="InterPro" id="IPR000232">
    <property type="entry name" value="HSF_DNA-bd"/>
</dbReference>
<dbReference type="Proteomes" id="UP000002280">
    <property type="component" value="Chromosome 7"/>
</dbReference>
<keyword evidence="6" id="KW-0804">Transcription</keyword>
<evidence type="ECO:0000256" key="7">
    <source>
        <dbReference type="ARBA" id="ARBA00023242"/>
    </source>
</evidence>
<dbReference type="Pfam" id="PF00447">
    <property type="entry name" value="HSF_DNA-bind"/>
    <property type="match status" value="1"/>
</dbReference>
<proteinExistence type="inferred from homology"/>
<keyword evidence="7" id="KW-0539">Nucleus</keyword>
<dbReference type="FunFam" id="1.10.10.10:FF:000027">
    <property type="entry name" value="Heat shock transcription factor 1"/>
    <property type="match status" value="1"/>
</dbReference>